<sequence length="90" mass="9694">MQKIQRIENPPLGRIRPWPLAQEEILLTGDLTGYSRPGRGRSASEPALSAGSLPASVDPSDDPRKYATYNTTGRAILPSPPIGLLLDARS</sequence>
<evidence type="ECO:0000313" key="2">
    <source>
        <dbReference type="EMBL" id="MBB6734871.1"/>
    </source>
</evidence>
<protein>
    <submittedName>
        <fullName evidence="2">Uncharacterized protein</fullName>
    </submittedName>
</protein>
<comment type="caution">
    <text evidence="2">The sequence shown here is derived from an EMBL/GenBank/DDBJ whole genome shotgun (WGS) entry which is preliminary data.</text>
</comment>
<proteinExistence type="predicted"/>
<dbReference type="Proteomes" id="UP000564644">
    <property type="component" value="Unassembled WGS sequence"/>
</dbReference>
<evidence type="ECO:0000313" key="3">
    <source>
        <dbReference type="Proteomes" id="UP000564644"/>
    </source>
</evidence>
<gene>
    <name evidence="2" type="ORF">H7C18_28570</name>
</gene>
<evidence type="ECO:0000256" key="1">
    <source>
        <dbReference type="SAM" id="MobiDB-lite"/>
    </source>
</evidence>
<feature type="region of interest" description="Disordered" evidence="1">
    <location>
        <begin position="32"/>
        <end position="65"/>
    </location>
</feature>
<accession>A0A7X0VYC1</accession>
<dbReference type="AlphaFoldDB" id="A0A7X0VYC1"/>
<name>A0A7X0VYC1_9BACL</name>
<organism evidence="2 3">
    <name type="scientific">Cohnella zeiphila</name>
    <dbReference type="NCBI Taxonomy" id="2761120"/>
    <lineage>
        <taxon>Bacteria</taxon>
        <taxon>Bacillati</taxon>
        <taxon>Bacillota</taxon>
        <taxon>Bacilli</taxon>
        <taxon>Bacillales</taxon>
        <taxon>Paenibacillaceae</taxon>
        <taxon>Cohnella</taxon>
    </lineage>
</organism>
<dbReference type="RefSeq" id="WP_185132533.1">
    <property type="nucleotide sequence ID" value="NZ_JACJVO010000038.1"/>
</dbReference>
<keyword evidence="3" id="KW-1185">Reference proteome</keyword>
<dbReference type="EMBL" id="JACJVO010000038">
    <property type="protein sequence ID" value="MBB6734871.1"/>
    <property type="molecule type" value="Genomic_DNA"/>
</dbReference>
<reference evidence="2 3" key="1">
    <citation type="submission" date="2020-08" db="EMBL/GenBank/DDBJ databases">
        <title>Cohnella phylogeny.</title>
        <authorList>
            <person name="Dunlap C."/>
        </authorList>
    </citation>
    <scope>NUCLEOTIDE SEQUENCE [LARGE SCALE GENOMIC DNA]</scope>
    <source>
        <strain evidence="2 3">CBP 2801</strain>
    </source>
</reference>